<gene>
    <name evidence="2" type="ORF">GII36_00615</name>
</gene>
<evidence type="ECO:0000313" key="3">
    <source>
        <dbReference type="Proteomes" id="UP001059824"/>
    </source>
</evidence>
<dbReference type="SUPFAM" id="SSF52540">
    <property type="entry name" value="P-loop containing nucleoside triphosphate hydrolases"/>
    <property type="match status" value="1"/>
</dbReference>
<dbReference type="Gene3D" id="3.40.50.300">
    <property type="entry name" value="P-loop containing nucleotide triphosphate hydrolases"/>
    <property type="match status" value="1"/>
</dbReference>
<protein>
    <submittedName>
        <fullName evidence="2">AAA family ATPase</fullName>
    </submittedName>
</protein>
<accession>A0A857MMG9</accession>
<dbReference type="PANTHER" id="PTHR41930">
    <property type="entry name" value="UPF0200 PROTEIN MJ1399"/>
    <property type="match status" value="1"/>
</dbReference>
<organism evidence="2 3">
    <name type="scientific">Candidatus Mycosynbacter amalyticus</name>
    <dbReference type="NCBI Taxonomy" id="2665156"/>
    <lineage>
        <taxon>Bacteria</taxon>
        <taxon>Candidatus Saccharimonadota</taxon>
        <taxon>Candidatus Saccharimonadota incertae sedis</taxon>
        <taxon>Candidatus Mycosynbacter</taxon>
    </lineage>
</organism>
<dbReference type="EMBL" id="CP045921">
    <property type="protein sequence ID" value="QHN42361.1"/>
    <property type="molecule type" value="Genomic_DNA"/>
</dbReference>
<proteinExistence type="predicted"/>
<feature type="region of interest" description="Disordered" evidence="1">
    <location>
        <begin position="49"/>
        <end position="68"/>
    </location>
</feature>
<evidence type="ECO:0000313" key="2">
    <source>
        <dbReference type="EMBL" id="QHN42361.1"/>
    </source>
</evidence>
<evidence type="ECO:0000256" key="1">
    <source>
        <dbReference type="SAM" id="MobiDB-lite"/>
    </source>
</evidence>
<sequence length="188" mass="20999">MKLPRIVGVAGTNASGKDTLGHLLAERGYTTISLSDILRHDLDEQGLPHTRENLSHQSKKIRDAHGDGGMSKRAIDMHYDKDGLCITSIRTPGEAEMIQQHGGVIIWIDADRRVRYDRIMRAHRGRLEDQVTFEQFAEQEDAEMTPSEQGGGLNMGGVKALADVYIDNTFEDVDSYSRHLIEQLELSA</sequence>
<name>A0A857MMG9_9BACT</name>
<dbReference type="Proteomes" id="UP001059824">
    <property type="component" value="Chromosome"/>
</dbReference>
<dbReference type="AlphaFoldDB" id="A0A857MMG9"/>
<dbReference type="PANTHER" id="PTHR41930:SF1">
    <property type="entry name" value="DEPHOSPHO-COA KINASE"/>
    <property type="match status" value="1"/>
</dbReference>
<reference evidence="2" key="1">
    <citation type="journal article" date="2021" name="Nat. Microbiol.">
        <title>Cocultivation of an ultrasmall environmental parasitic bacterium with lytic ability against bacteria associated with wastewater foams.</title>
        <authorList>
            <person name="Batinovic S."/>
            <person name="Rose J.J.A."/>
            <person name="Ratcliffe J."/>
            <person name="Seviour R.J."/>
            <person name="Petrovski S."/>
        </authorList>
    </citation>
    <scope>NUCLEOTIDE SEQUENCE</scope>
    <source>
        <strain evidence="2">JR1</strain>
    </source>
</reference>
<dbReference type="InterPro" id="IPR027417">
    <property type="entry name" value="P-loop_NTPase"/>
</dbReference>
<dbReference type="KEGG" id="mama:GII36_00615"/>
<dbReference type="RefSeq" id="WP_260763643.1">
    <property type="nucleotide sequence ID" value="NZ_CP045921.1"/>
</dbReference>
<keyword evidence="3" id="KW-1185">Reference proteome</keyword>
<feature type="compositionally biased region" description="Basic and acidic residues" evidence="1">
    <location>
        <begin position="49"/>
        <end position="66"/>
    </location>
</feature>